<evidence type="ECO:0000256" key="1">
    <source>
        <dbReference type="ARBA" id="ARBA00007963"/>
    </source>
</evidence>
<reference evidence="8" key="1">
    <citation type="submission" date="2023-07" db="EMBL/GenBank/DDBJ databases">
        <authorList>
            <person name="Stuckert A."/>
        </authorList>
    </citation>
    <scope>NUCLEOTIDE SEQUENCE</scope>
</reference>
<dbReference type="PANTHER" id="PTHR12682">
    <property type="entry name" value="ARCHEASE"/>
    <property type="match status" value="1"/>
</dbReference>
<evidence type="ECO:0000256" key="6">
    <source>
        <dbReference type="ARBA" id="ARBA00022837"/>
    </source>
</evidence>
<accession>A0ABN9MBY7</accession>
<evidence type="ECO:0000256" key="2">
    <source>
        <dbReference type="ARBA" id="ARBA00011392"/>
    </source>
</evidence>
<keyword evidence="5" id="KW-0479">Metal-binding</keyword>
<dbReference type="Pfam" id="PF01951">
    <property type="entry name" value="Archease"/>
    <property type="match status" value="1"/>
</dbReference>
<gene>
    <name evidence="8" type="ORF">RIMI_LOCUS19028150</name>
</gene>
<evidence type="ECO:0000256" key="5">
    <source>
        <dbReference type="ARBA" id="ARBA00022723"/>
    </source>
</evidence>
<evidence type="ECO:0000256" key="3">
    <source>
        <dbReference type="ARBA" id="ARBA00022263"/>
    </source>
</evidence>
<evidence type="ECO:0000259" key="7">
    <source>
        <dbReference type="Pfam" id="PF01951"/>
    </source>
</evidence>
<dbReference type="SUPFAM" id="SSF69819">
    <property type="entry name" value="MTH1598-like"/>
    <property type="match status" value="1"/>
</dbReference>
<dbReference type="Proteomes" id="UP001176940">
    <property type="component" value="Unassembled WGS sequence"/>
</dbReference>
<comment type="caution">
    <text evidence="8">The sequence shown here is derived from an EMBL/GenBank/DDBJ whole genome shotgun (WGS) entry which is preliminary data.</text>
</comment>
<organism evidence="8 9">
    <name type="scientific">Ranitomeya imitator</name>
    <name type="common">mimic poison frog</name>
    <dbReference type="NCBI Taxonomy" id="111125"/>
    <lineage>
        <taxon>Eukaryota</taxon>
        <taxon>Metazoa</taxon>
        <taxon>Chordata</taxon>
        <taxon>Craniata</taxon>
        <taxon>Vertebrata</taxon>
        <taxon>Euteleostomi</taxon>
        <taxon>Amphibia</taxon>
        <taxon>Batrachia</taxon>
        <taxon>Anura</taxon>
        <taxon>Neobatrachia</taxon>
        <taxon>Hyloidea</taxon>
        <taxon>Dendrobatidae</taxon>
        <taxon>Dendrobatinae</taxon>
        <taxon>Ranitomeya</taxon>
    </lineage>
</organism>
<protein>
    <recommendedName>
        <fullName evidence="3">Protein archease</fullName>
    </recommendedName>
</protein>
<dbReference type="InterPro" id="IPR036820">
    <property type="entry name" value="Archease_dom_sf"/>
</dbReference>
<dbReference type="EMBL" id="CAUEEQ010059694">
    <property type="protein sequence ID" value="CAJ0964267.1"/>
    <property type="molecule type" value="Genomic_DNA"/>
</dbReference>
<keyword evidence="6" id="KW-0106">Calcium</keyword>
<dbReference type="InterPro" id="IPR002804">
    <property type="entry name" value="Archease"/>
</dbReference>
<evidence type="ECO:0000313" key="8">
    <source>
        <dbReference type="EMBL" id="CAJ0964267.1"/>
    </source>
</evidence>
<feature type="domain" description="Archease" evidence="7">
    <location>
        <begin position="27"/>
        <end position="77"/>
    </location>
</feature>
<dbReference type="InterPro" id="IPR023572">
    <property type="entry name" value="Archease_dom"/>
</dbReference>
<keyword evidence="9" id="KW-1185">Reference proteome</keyword>
<dbReference type="PANTHER" id="PTHR12682:SF11">
    <property type="entry name" value="PROTEIN ARCHEASE"/>
    <property type="match status" value="1"/>
</dbReference>
<comment type="similarity">
    <text evidence="1">Belongs to the archease family.</text>
</comment>
<sequence>MDERYYTVTEAQAAVKAKYPAVVKKHEYLDHTADVQLHAWGDTLEEAFEQCAMAMFGYMTDIETVEPIDTVEVQIEASLEPDCRLQRRGDRDVR</sequence>
<dbReference type="Gene3D" id="3.55.10.10">
    <property type="entry name" value="Archease domain"/>
    <property type="match status" value="1"/>
</dbReference>
<evidence type="ECO:0000313" key="9">
    <source>
        <dbReference type="Proteomes" id="UP001176940"/>
    </source>
</evidence>
<proteinExistence type="inferred from homology"/>
<name>A0ABN9MBY7_9NEOB</name>
<feature type="non-terminal residue" evidence="8">
    <location>
        <position position="94"/>
    </location>
</feature>
<comment type="subunit">
    <text evidence="2">Component of the tRNA-splicing ligase complex.</text>
</comment>
<evidence type="ECO:0000256" key="4">
    <source>
        <dbReference type="ARBA" id="ARBA00022694"/>
    </source>
</evidence>
<keyword evidence="4" id="KW-0819">tRNA processing</keyword>